<gene>
    <name evidence="2" type="ORF">LC1Nh_0066</name>
</gene>
<evidence type="ECO:0000313" key="3">
    <source>
        <dbReference type="Proteomes" id="UP000377803"/>
    </source>
</evidence>
<feature type="transmembrane region" description="Helical" evidence="1">
    <location>
        <begin position="69"/>
        <end position="91"/>
    </location>
</feature>
<evidence type="ECO:0000256" key="1">
    <source>
        <dbReference type="SAM" id="Phobius"/>
    </source>
</evidence>
<organism evidence="2 3">
    <name type="scientific">Candidatus Nanohalobium constans</name>
    <dbReference type="NCBI Taxonomy" id="2565781"/>
    <lineage>
        <taxon>Archaea</taxon>
        <taxon>Candidatus Nanohalarchaeota</taxon>
        <taxon>Candidatus Nanohalobia</taxon>
        <taxon>Candidatus Nanohalobiales</taxon>
        <taxon>Candidatus Nanohalobiaceae</taxon>
        <taxon>Candidatus Nanohalobium</taxon>
    </lineage>
</organism>
<keyword evidence="1" id="KW-1133">Transmembrane helix</keyword>
<evidence type="ECO:0000313" key="2">
    <source>
        <dbReference type="EMBL" id="QGA79974.1"/>
    </source>
</evidence>
<proteinExistence type="predicted"/>
<sequence length="167" mass="17701">MGRLDQIVIAVKSSVDTWRTALISLLFTLSFLGLMLISTDVYWHLETLRQGRVLDALLNSYASIKMKGILNFPITIIYAFLGGITLTNTMIQFRNVGVRKESLSILPGFLAAGCASCGVGFASIIGLGAATAALPFNGLGIKVGGIILMLYALSSLGNPKTCSIPSS</sequence>
<protein>
    <submittedName>
        <fullName evidence="2">Uncharacterized protein</fullName>
    </submittedName>
</protein>
<feature type="transmembrane region" description="Helical" evidence="1">
    <location>
        <begin position="133"/>
        <end position="153"/>
    </location>
</feature>
<dbReference type="KEGG" id="ncon:LC1Nh_0066"/>
<name>A0A5Q0UER5_9ARCH</name>
<feature type="transmembrane region" description="Helical" evidence="1">
    <location>
        <begin position="21"/>
        <end position="45"/>
    </location>
</feature>
<keyword evidence="3" id="KW-1185">Reference proteome</keyword>
<accession>A0A5Q0UER5</accession>
<keyword evidence="1" id="KW-0472">Membrane</keyword>
<reference evidence="3" key="1">
    <citation type="submission" date="2019-05" db="EMBL/GenBank/DDBJ databases">
        <title>Candidatus Nanohalobium constans, a novel model system to study the DPANN nano-sized archaea: genomic and physiological characterization of a nanoarchaeon co-cultured with its chitinotrophic host.</title>
        <authorList>
            <person name="La Cono V."/>
            <person name="Arcadi E."/>
            <person name="Crisafi F."/>
            <person name="Denaro R."/>
            <person name="La Spada G."/>
            <person name="Messina E."/>
            <person name="Smedile F."/>
            <person name="Toshchakov S.V."/>
            <person name="Shevchenko M.A."/>
            <person name="Golyshin P.N."/>
            <person name="Golyshina O.V."/>
            <person name="Ferrer M."/>
            <person name="Rohde M."/>
            <person name="Mushegian A."/>
            <person name="Sorokin D.Y."/>
            <person name="Giuliano L."/>
            <person name="Yakimov M.M."/>
        </authorList>
    </citation>
    <scope>NUCLEOTIDE SEQUENCE [LARGE SCALE GENOMIC DNA]</scope>
    <source>
        <strain evidence="3">LC1Nh</strain>
    </source>
</reference>
<dbReference type="OrthoDB" id="177342at2157"/>
<dbReference type="AlphaFoldDB" id="A0A5Q0UER5"/>
<keyword evidence="1" id="KW-0812">Transmembrane</keyword>
<dbReference type="GeneID" id="42364446"/>
<dbReference type="Proteomes" id="UP000377803">
    <property type="component" value="Chromosome"/>
</dbReference>
<dbReference type="EMBL" id="CP040089">
    <property type="protein sequence ID" value="QGA79974.1"/>
    <property type="molecule type" value="Genomic_DNA"/>
</dbReference>
<feature type="transmembrane region" description="Helical" evidence="1">
    <location>
        <begin position="103"/>
        <end position="127"/>
    </location>
</feature>
<dbReference type="RefSeq" id="WP_153549712.1">
    <property type="nucleotide sequence ID" value="NZ_CP040089.1"/>
</dbReference>